<dbReference type="Gene3D" id="1.25.40.20">
    <property type="entry name" value="Ankyrin repeat-containing domain"/>
    <property type="match status" value="1"/>
</dbReference>
<feature type="domain" description="PGG" evidence="5">
    <location>
        <begin position="492"/>
        <end position="601"/>
    </location>
</feature>
<comment type="subcellular location">
    <subcellularLocation>
        <location evidence="1">Cell membrane</location>
        <topology evidence="1">Peripheral membrane protein</topology>
        <orientation evidence="1">Cytoplasmic side</orientation>
    </subcellularLocation>
</comment>
<evidence type="ECO:0000313" key="7">
    <source>
        <dbReference type="Proteomes" id="UP000000226"/>
    </source>
</evidence>
<evidence type="ECO:0000256" key="1">
    <source>
        <dbReference type="ARBA" id="ARBA00004413"/>
    </source>
</evidence>
<keyword evidence="4" id="KW-0472">Membrane</keyword>
<evidence type="ECO:0000313" key="6">
    <source>
        <dbReference type="EMBL" id="ESW18424.1"/>
    </source>
</evidence>
<dbReference type="PANTHER" id="PTHR24177">
    <property type="entry name" value="CASKIN"/>
    <property type="match status" value="1"/>
</dbReference>
<dbReference type="eggNOG" id="KOG0504">
    <property type="taxonomic scope" value="Eukaryota"/>
</dbReference>
<accession>V7BKA4</accession>
<dbReference type="PANTHER" id="PTHR24177:SF187">
    <property type="entry name" value="ANKYRIN REPEAT PROTEIN"/>
    <property type="match status" value="1"/>
</dbReference>
<dbReference type="AlphaFoldDB" id="V7BKA4"/>
<dbReference type="GO" id="GO:0005886">
    <property type="term" value="C:plasma membrane"/>
    <property type="evidence" value="ECO:0007669"/>
    <property type="project" value="UniProtKB-SubCell"/>
</dbReference>
<evidence type="ECO:0000256" key="3">
    <source>
        <dbReference type="SAM" id="MobiDB-lite"/>
    </source>
</evidence>
<dbReference type="SMR" id="V7BKA4"/>
<feature type="transmembrane region" description="Helical" evidence="4">
    <location>
        <begin position="610"/>
        <end position="634"/>
    </location>
</feature>
<feature type="transmembrane region" description="Helical" evidence="4">
    <location>
        <begin position="537"/>
        <end position="560"/>
    </location>
</feature>
<feature type="transmembrane region" description="Helical" evidence="4">
    <location>
        <begin position="581"/>
        <end position="604"/>
    </location>
</feature>
<dbReference type="PROSITE" id="PS50088">
    <property type="entry name" value="ANK_REPEAT"/>
    <property type="match status" value="1"/>
</dbReference>
<organism evidence="6 7">
    <name type="scientific">Phaseolus vulgaris</name>
    <name type="common">Kidney bean</name>
    <name type="synonym">French bean</name>
    <dbReference type="NCBI Taxonomy" id="3885"/>
    <lineage>
        <taxon>Eukaryota</taxon>
        <taxon>Viridiplantae</taxon>
        <taxon>Streptophyta</taxon>
        <taxon>Embryophyta</taxon>
        <taxon>Tracheophyta</taxon>
        <taxon>Spermatophyta</taxon>
        <taxon>Magnoliopsida</taxon>
        <taxon>eudicotyledons</taxon>
        <taxon>Gunneridae</taxon>
        <taxon>Pentapetalae</taxon>
        <taxon>rosids</taxon>
        <taxon>fabids</taxon>
        <taxon>Fabales</taxon>
        <taxon>Fabaceae</taxon>
        <taxon>Papilionoideae</taxon>
        <taxon>50 kb inversion clade</taxon>
        <taxon>NPAAA clade</taxon>
        <taxon>indigoferoid/millettioid clade</taxon>
        <taxon>Phaseoleae</taxon>
        <taxon>Phaseolus</taxon>
    </lineage>
</organism>
<evidence type="ECO:0000256" key="4">
    <source>
        <dbReference type="SAM" id="Phobius"/>
    </source>
</evidence>
<dbReference type="InterPro" id="IPR026961">
    <property type="entry name" value="PGG_dom"/>
</dbReference>
<reference evidence="7" key="1">
    <citation type="journal article" date="2014" name="Nat. Genet.">
        <title>A reference genome for common bean and genome-wide analysis of dual domestications.</title>
        <authorList>
            <person name="Schmutz J."/>
            <person name="McClean P.E."/>
            <person name="Mamidi S."/>
            <person name="Wu G.A."/>
            <person name="Cannon S.B."/>
            <person name="Grimwood J."/>
            <person name="Jenkins J."/>
            <person name="Shu S."/>
            <person name="Song Q."/>
            <person name="Chavarro C."/>
            <person name="Torres-Torres M."/>
            <person name="Geffroy V."/>
            <person name="Moghaddam S.M."/>
            <person name="Gao D."/>
            <person name="Abernathy B."/>
            <person name="Barry K."/>
            <person name="Blair M."/>
            <person name="Brick M.A."/>
            <person name="Chovatia M."/>
            <person name="Gepts P."/>
            <person name="Goodstein D.M."/>
            <person name="Gonzales M."/>
            <person name="Hellsten U."/>
            <person name="Hyten D.L."/>
            <person name="Jia G."/>
            <person name="Kelly J.D."/>
            <person name="Kudrna D."/>
            <person name="Lee R."/>
            <person name="Richard M.M."/>
            <person name="Miklas P.N."/>
            <person name="Osorno J.M."/>
            <person name="Rodrigues J."/>
            <person name="Thareau V."/>
            <person name="Urrea C.A."/>
            <person name="Wang M."/>
            <person name="Yu Y."/>
            <person name="Zhang M."/>
            <person name="Wing R.A."/>
            <person name="Cregan P.B."/>
            <person name="Rokhsar D.S."/>
            <person name="Jackson S.A."/>
        </authorList>
    </citation>
    <scope>NUCLEOTIDE SEQUENCE [LARGE SCALE GENOMIC DNA]</scope>
    <source>
        <strain evidence="7">cv. G19833</strain>
    </source>
</reference>
<dbReference type="Proteomes" id="UP000000226">
    <property type="component" value="Chromosome 6"/>
</dbReference>
<dbReference type="InterPro" id="IPR036770">
    <property type="entry name" value="Ankyrin_rpt-contain_sf"/>
</dbReference>
<dbReference type="OMA" id="TFDMANI"/>
<dbReference type="SMART" id="SM00248">
    <property type="entry name" value="ANK"/>
    <property type="match status" value="4"/>
</dbReference>
<feature type="region of interest" description="Disordered" evidence="3">
    <location>
        <begin position="1"/>
        <end position="26"/>
    </location>
</feature>
<feature type="repeat" description="ANK" evidence="2">
    <location>
        <begin position="106"/>
        <end position="127"/>
    </location>
</feature>
<protein>
    <recommendedName>
        <fullName evidence="5">PGG domain-containing protein</fullName>
    </recommendedName>
</protein>
<dbReference type="Pfam" id="PF13962">
    <property type="entry name" value="PGG"/>
    <property type="match status" value="1"/>
</dbReference>
<proteinExistence type="predicted"/>
<dbReference type="STRING" id="3885.V7BKA4"/>
<keyword evidence="4" id="KW-0812">Transmembrane</keyword>
<gene>
    <name evidence="6" type="ORF">PHAVU_006G039900g</name>
</gene>
<dbReference type="SUPFAM" id="SSF48403">
    <property type="entry name" value="Ankyrin repeat"/>
    <property type="match status" value="1"/>
</dbReference>
<dbReference type="PROSITE" id="PS50297">
    <property type="entry name" value="ANK_REP_REGION"/>
    <property type="match status" value="1"/>
</dbReference>
<keyword evidence="7" id="KW-1185">Reference proteome</keyword>
<dbReference type="Pfam" id="PF12796">
    <property type="entry name" value="Ank_2"/>
    <property type="match status" value="1"/>
</dbReference>
<dbReference type="OrthoDB" id="1401889at2759"/>
<name>V7BKA4_PHAVU</name>
<keyword evidence="2" id="KW-0040">ANK repeat</keyword>
<evidence type="ECO:0000259" key="5">
    <source>
        <dbReference type="Pfam" id="PF13962"/>
    </source>
</evidence>
<dbReference type="Gramene" id="ESW18424">
    <property type="protein sequence ID" value="ESW18424"/>
    <property type="gene ID" value="PHAVU_006G039900g"/>
</dbReference>
<sequence>MVSSEGEFRMPTEGESRKPTEGESRMSSEEFKEWVLEERWKHVINAYENDSEYHKVIINESRGTALHVAVNDGNVELVSILVEAILRHEGRGKLSYESALRSTNERGNTPLHLAASRGFIGMCKFIIGENGERKDLIRVRNNNGETPIFKAGLTGQTKAFVYLHAVSKDLDVSLRNDHEDTILHQAIWREFLDLAIIINHCYPGLVNIRNNDDATPLKVLACRPSAFKSGNNLPWWKQILYYLNIEDEDKKAQIFVKEKHVSFVRSIESIVRFALKCLRPSDWSVNPLDLKAIKKIKQKHNWSVQLLTFFMRNPYMDIGIAGDKPSMKYSRDYREFGPFISQEQLKKEEKVSAFLTAARNGIEEIVLGLQSKVPSVVHETSPRNENVLLVAVKNKQVSVTDLLRKNLKKEIFDSLILEMDDIENTVLHLAAGTSINKRTSNTMQMIRDIKWYEYISGLVPEEFNYRRNKYKHTAWEIYERKHMQKVKDSSDALKDLSNSASVVAALIAGVSFATSGSLPGSTEDGKPIYSDQPAFDVFSMAALFGLGFSITALVMFLAILTSSKQAQDFRFSLPLKLIFRLGSLFASVASMLVSFWAAYFFVLNEKYKRIIFPVCAATCLPLTIYAVMQFPFYVELLRVISSKTPLPYRTHHPFIGPTFSR</sequence>
<keyword evidence="4" id="KW-1133">Transmembrane helix</keyword>
<dbReference type="EMBL" id="CM002293">
    <property type="protein sequence ID" value="ESW18424.1"/>
    <property type="molecule type" value="Genomic_DNA"/>
</dbReference>
<evidence type="ECO:0000256" key="2">
    <source>
        <dbReference type="PROSITE-ProRule" id="PRU00023"/>
    </source>
</evidence>
<dbReference type="InterPro" id="IPR002110">
    <property type="entry name" value="Ankyrin_rpt"/>
</dbReference>